<dbReference type="InterPro" id="IPR014729">
    <property type="entry name" value="Rossmann-like_a/b/a_fold"/>
</dbReference>
<keyword evidence="7 9" id="KW-0030">Aminoacyl-tRNA synthetase</keyword>
<keyword evidence="2 9" id="KW-0963">Cytoplasm</keyword>
<evidence type="ECO:0000259" key="14">
    <source>
        <dbReference type="Pfam" id="PF13603"/>
    </source>
</evidence>
<dbReference type="GO" id="GO:0005524">
    <property type="term" value="F:ATP binding"/>
    <property type="evidence" value="ECO:0007669"/>
    <property type="project" value="UniProtKB-UniRule"/>
</dbReference>
<evidence type="ECO:0000256" key="8">
    <source>
        <dbReference type="ARBA" id="ARBA00047469"/>
    </source>
</evidence>
<dbReference type="InterPro" id="IPR002302">
    <property type="entry name" value="Leu-tRNA-ligase"/>
</dbReference>
<dbReference type="Gene3D" id="3.40.50.620">
    <property type="entry name" value="HUPs"/>
    <property type="match status" value="2"/>
</dbReference>
<dbReference type="Pfam" id="PF09334">
    <property type="entry name" value="tRNA-synt_1g"/>
    <property type="match status" value="1"/>
</dbReference>
<dbReference type="InterPro" id="IPR013155">
    <property type="entry name" value="M/V/L/I-tRNA-synth_anticd-bd"/>
</dbReference>
<dbReference type="PROSITE" id="PS00178">
    <property type="entry name" value="AA_TRNA_LIGASE_I"/>
    <property type="match status" value="1"/>
</dbReference>
<evidence type="ECO:0000313" key="15">
    <source>
        <dbReference type="EMBL" id="ANJ66565.1"/>
    </source>
</evidence>
<dbReference type="SUPFAM" id="SSF50677">
    <property type="entry name" value="ValRS/IleRS/LeuRS editing domain"/>
    <property type="match status" value="1"/>
</dbReference>
<dbReference type="SUPFAM" id="SSF47323">
    <property type="entry name" value="Anticodon-binding domain of a subclass of class I aminoacyl-tRNA synthetases"/>
    <property type="match status" value="1"/>
</dbReference>
<dbReference type="Pfam" id="PF00133">
    <property type="entry name" value="tRNA-synt_1"/>
    <property type="match status" value="1"/>
</dbReference>
<keyword evidence="6 9" id="KW-0648">Protein biosynthesis</keyword>
<evidence type="ECO:0000256" key="9">
    <source>
        <dbReference type="HAMAP-Rule" id="MF_00049"/>
    </source>
</evidence>
<dbReference type="GO" id="GO:0006429">
    <property type="term" value="P:leucyl-tRNA aminoacylation"/>
    <property type="evidence" value="ECO:0007669"/>
    <property type="project" value="UniProtKB-UniRule"/>
</dbReference>
<dbReference type="PANTHER" id="PTHR43740:SF2">
    <property type="entry name" value="LEUCINE--TRNA LIGASE, MITOCHONDRIAL"/>
    <property type="match status" value="1"/>
</dbReference>
<dbReference type="Gene3D" id="3.10.20.590">
    <property type="match status" value="1"/>
</dbReference>
<evidence type="ECO:0000256" key="2">
    <source>
        <dbReference type="ARBA" id="ARBA00022490"/>
    </source>
</evidence>
<dbReference type="OrthoDB" id="9810365at2"/>
<keyword evidence="5 9" id="KW-0067">ATP-binding</keyword>
<accession>A0A191ZFC8</accession>
<feature type="short sequence motif" description="'KMSKS' region" evidence="9">
    <location>
        <begin position="576"/>
        <end position="580"/>
    </location>
</feature>
<comment type="subcellular location">
    <subcellularLocation>
        <location evidence="9">Cytoplasm</location>
    </subcellularLocation>
</comment>
<dbReference type="CDD" id="cd00812">
    <property type="entry name" value="LeuRS_core"/>
    <property type="match status" value="1"/>
</dbReference>
<feature type="binding site" evidence="9">
    <location>
        <position position="579"/>
    </location>
    <ligand>
        <name>ATP</name>
        <dbReference type="ChEBI" id="CHEBI:30616"/>
    </ligand>
</feature>
<evidence type="ECO:0000256" key="5">
    <source>
        <dbReference type="ARBA" id="ARBA00022840"/>
    </source>
</evidence>
<dbReference type="InterPro" id="IPR001412">
    <property type="entry name" value="aa-tRNA-synth_I_CS"/>
</dbReference>
<dbReference type="Pfam" id="PF08264">
    <property type="entry name" value="Anticodon_1"/>
    <property type="match status" value="1"/>
</dbReference>
<proteinExistence type="inferred from homology"/>
<dbReference type="GO" id="GO:0004823">
    <property type="term" value="F:leucine-tRNA ligase activity"/>
    <property type="evidence" value="ECO:0007669"/>
    <property type="project" value="UniProtKB-UniRule"/>
</dbReference>
<dbReference type="RefSeq" id="WP_066098703.1">
    <property type="nucleotide sequence ID" value="NZ_CP016027.1"/>
</dbReference>
<dbReference type="InterPro" id="IPR002300">
    <property type="entry name" value="aa-tRNA-synth_Ia"/>
</dbReference>
<dbReference type="FunFam" id="1.10.730.10:FF:000003">
    <property type="entry name" value="Leucine--tRNA ligase"/>
    <property type="match status" value="1"/>
</dbReference>
<dbReference type="STRING" id="1860122.A9404_03485"/>
<name>A0A191ZFC8_9GAMM</name>
<comment type="similarity">
    <text evidence="1 9 10">Belongs to the class-I aminoacyl-tRNA synthetase family.</text>
</comment>
<dbReference type="InterPro" id="IPR015413">
    <property type="entry name" value="Methionyl/Leucyl_tRNA_Synth"/>
</dbReference>
<evidence type="ECO:0000259" key="12">
    <source>
        <dbReference type="Pfam" id="PF08264"/>
    </source>
</evidence>
<feature type="domain" description="Leucyl-tRNA synthetase editing" evidence="14">
    <location>
        <begin position="222"/>
        <end position="401"/>
    </location>
</feature>
<feature type="domain" description="Methionyl/Valyl/Leucyl/Isoleucyl-tRNA synthetase anticodon-binding" evidence="12">
    <location>
        <begin position="658"/>
        <end position="781"/>
    </location>
</feature>
<feature type="short sequence motif" description="'HIGH' region" evidence="9">
    <location>
        <begin position="42"/>
        <end position="52"/>
    </location>
</feature>
<evidence type="ECO:0000256" key="7">
    <source>
        <dbReference type="ARBA" id="ARBA00023146"/>
    </source>
</evidence>
<dbReference type="PANTHER" id="PTHR43740">
    <property type="entry name" value="LEUCYL-TRNA SYNTHETASE"/>
    <property type="match status" value="1"/>
</dbReference>
<dbReference type="FunFam" id="3.10.20.590:FF:000001">
    <property type="entry name" value="Leucine--tRNA ligase"/>
    <property type="match status" value="1"/>
</dbReference>
<dbReference type="HAMAP" id="MF_00049_B">
    <property type="entry name" value="Leu_tRNA_synth_B"/>
    <property type="match status" value="1"/>
</dbReference>
<keyword evidence="3 9" id="KW-0436">Ligase</keyword>
<dbReference type="EMBL" id="CP016027">
    <property type="protein sequence ID" value="ANJ66565.1"/>
    <property type="molecule type" value="Genomic_DNA"/>
</dbReference>
<dbReference type="InterPro" id="IPR009080">
    <property type="entry name" value="tRNAsynth_Ia_anticodon-bd"/>
</dbReference>
<organism evidence="15 16">
    <name type="scientific">Halothiobacillus diazotrophicus</name>
    <dbReference type="NCBI Taxonomy" id="1860122"/>
    <lineage>
        <taxon>Bacteria</taxon>
        <taxon>Pseudomonadati</taxon>
        <taxon>Pseudomonadota</taxon>
        <taxon>Gammaproteobacteria</taxon>
        <taxon>Chromatiales</taxon>
        <taxon>Halothiobacillaceae</taxon>
        <taxon>Halothiobacillus</taxon>
    </lineage>
</organism>
<dbReference type="EC" id="6.1.1.4" evidence="9"/>
<keyword evidence="4 9" id="KW-0547">Nucleotide-binding</keyword>
<evidence type="ECO:0000256" key="4">
    <source>
        <dbReference type="ARBA" id="ARBA00022741"/>
    </source>
</evidence>
<dbReference type="FunFam" id="3.90.740.10:FF:000012">
    <property type="entry name" value="Leucine--tRNA ligase"/>
    <property type="match status" value="1"/>
</dbReference>
<dbReference type="GO" id="GO:0002161">
    <property type="term" value="F:aminoacyl-tRNA deacylase activity"/>
    <property type="evidence" value="ECO:0007669"/>
    <property type="project" value="InterPro"/>
</dbReference>
<keyword evidence="16" id="KW-1185">Reference proteome</keyword>
<reference evidence="15 16" key="1">
    <citation type="submission" date="2016-06" db="EMBL/GenBank/DDBJ databases">
        <title>Insight into the functional genes involving in sulfur oxidation in Pearl River water.</title>
        <authorList>
            <person name="Luo J."/>
            <person name="Tan X."/>
            <person name="Lin W."/>
        </authorList>
    </citation>
    <scope>NUCLEOTIDE SEQUENCE [LARGE SCALE GENOMIC DNA]</scope>
    <source>
        <strain evidence="15 16">LS2</strain>
    </source>
</reference>
<evidence type="ECO:0000256" key="6">
    <source>
        <dbReference type="ARBA" id="ARBA00022917"/>
    </source>
</evidence>
<dbReference type="FunFam" id="3.40.50.620:FF:000003">
    <property type="entry name" value="Leucine--tRNA ligase"/>
    <property type="match status" value="1"/>
</dbReference>
<gene>
    <name evidence="9" type="primary">leuS</name>
    <name evidence="15" type="ORF">A9404_03485</name>
</gene>
<dbReference type="PRINTS" id="PR00985">
    <property type="entry name" value="TRNASYNTHLEU"/>
</dbReference>
<dbReference type="Pfam" id="PF13603">
    <property type="entry name" value="tRNA-synt_1_2"/>
    <property type="match status" value="1"/>
</dbReference>
<feature type="domain" description="Aminoacyl-tRNA synthetase class Ia" evidence="11">
    <location>
        <begin position="415"/>
        <end position="612"/>
    </location>
</feature>
<evidence type="ECO:0000313" key="16">
    <source>
        <dbReference type="Proteomes" id="UP000078596"/>
    </source>
</evidence>
<dbReference type="GO" id="GO:0005829">
    <property type="term" value="C:cytosol"/>
    <property type="evidence" value="ECO:0007669"/>
    <property type="project" value="TreeGrafter"/>
</dbReference>
<evidence type="ECO:0000256" key="10">
    <source>
        <dbReference type="RuleBase" id="RU363035"/>
    </source>
</evidence>
<dbReference type="InterPro" id="IPR025709">
    <property type="entry name" value="Leu_tRNA-synth_edit"/>
</dbReference>
<dbReference type="Proteomes" id="UP000078596">
    <property type="component" value="Chromosome"/>
</dbReference>
<dbReference type="Gene3D" id="1.10.730.10">
    <property type="entry name" value="Isoleucyl-tRNA Synthetase, Domain 1"/>
    <property type="match status" value="1"/>
</dbReference>
<dbReference type="AlphaFoldDB" id="A0A191ZFC8"/>
<dbReference type="NCBIfam" id="TIGR00396">
    <property type="entry name" value="leuS_bact"/>
    <property type="match status" value="1"/>
</dbReference>
<dbReference type="KEGG" id="haz:A9404_03485"/>
<dbReference type="SUPFAM" id="SSF52374">
    <property type="entry name" value="Nucleotidylyl transferase"/>
    <property type="match status" value="1"/>
</dbReference>
<comment type="catalytic activity">
    <reaction evidence="8 9">
        <text>tRNA(Leu) + L-leucine + ATP = L-leucyl-tRNA(Leu) + AMP + diphosphate</text>
        <dbReference type="Rhea" id="RHEA:11688"/>
        <dbReference type="Rhea" id="RHEA-COMP:9613"/>
        <dbReference type="Rhea" id="RHEA-COMP:9622"/>
        <dbReference type="ChEBI" id="CHEBI:30616"/>
        <dbReference type="ChEBI" id="CHEBI:33019"/>
        <dbReference type="ChEBI" id="CHEBI:57427"/>
        <dbReference type="ChEBI" id="CHEBI:78442"/>
        <dbReference type="ChEBI" id="CHEBI:78494"/>
        <dbReference type="ChEBI" id="CHEBI:456215"/>
        <dbReference type="EC" id="6.1.1.4"/>
    </reaction>
</comment>
<evidence type="ECO:0000256" key="3">
    <source>
        <dbReference type="ARBA" id="ARBA00022598"/>
    </source>
</evidence>
<dbReference type="InterPro" id="IPR009008">
    <property type="entry name" value="Val/Leu/Ile-tRNA-synth_edit"/>
</dbReference>
<feature type="domain" description="Methionyl/Leucyl tRNA synthetase" evidence="13">
    <location>
        <begin position="39"/>
        <end position="171"/>
    </location>
</feature>
<dbReference type="CDD" id="cd07958">
    <property type="entry name" value="Anticodon_Ia_Leu_BEm"/>
    <property type="match status" value="1"/>
</dbReference>
<sequence>MHEQYQPAQIEDQAQSLWAAEGVFRAVEDPTREKFYCLSMFPYPSGRLHMGHVRNYTIGDVIARYQRMRGKNVLQPMGWDAFGLPAENAALKNGEAPARWTFDNIDYMRGQLQRLGFGYDWQRELATCTPQYYRWEQWLFTRLVRKGLAYKKTSTVNWDPVDMTVLANEQVIDGRGWRSGALVERREIPQWFIRITDYADQLIDDLAQLEGWPEQVRTMQTNWIGRSRGLQVDFALADGSALTVFTTRPDTLFGVSYLAVAAEHPLAKQAAESNPEIAAYIERCRHHKVAEAEMATMEKEGVPLGITVTHPLTGTQIPVWSANFVLMEYGTGAVMAVPAHDERDHAFALQYGLPINPVIQGDVADHDYAASAMTAKGTLVDSGAYTGLSSEAAFDRMAEDLAAQGRGQVQINYRLRDWGVSRQRYWGCPIPIINCPHCGAVPVPDEQLPVELPTDVVMNGPQSPIKQMRAFIDTTCPECGGPAERETDTFDTFFESSWYYARYASADAGEAMLDERAAYWLPVDQYVGGVEHAVLHLLYARFFHKLMRDEGLLPKDMAEPFTRLLTQGMVNKDGSKMSKSKGNTVDPQPLIEEYGADTVRLFMMFAAPPDQGLEWSDAGVDGAHRFLKRLWKQVYERQEAGLDFRAPLDAAALSDAGKALRRKLHETIARVTDDIEKRQTFNTVVAANMELFNEVSRFESAVSADSAVVAESLQGMVRMLSPIVPHICHALWPQVGGAGLVIDAPWPAVDEAALVRDEIELVVQVNGKLRGRITVPASADKATLEAAALANPDVQRFLEGQSLRKVIVVPGRLVNIVAG</sequence>
<evidence type="ECO:0000259" key="11">
    <source>
        <dbReference type="Pfam" id="PF00133"/>
    </source>
</evidence>
<evidence type="ECO:0000259" key="13">
    <source>
        <dbReference type="Pfam" id="PF09334"/>
    </source>
</evidence>
<protein>
    <recommendedName>
        <fullName evidence="9">Leucine--tRNA ligase</fullName>
        <ecNumber evidence="9">6.1.1.4</ecNumber>
    </recommendedName>
    <alternativeName>
        <fullName evidence="9">Leucyl-tRNA synthetase</fullName>
        <shortName evidence="9">LeuRS</shortName>
    </alternativeName>
</protein>
<evidence type="ECO:0000256" key="1">
    <source>
        <dbReference type="ARBA" id="ARBA00005594"/>
    </source>
</evidence>